<feature type="domain" description="FAD dependent oxidoreductase" evidence="2">
    <location>
        <begin position="21"/>
        <end position="392"/>
    </location>
</feature>
<reference evidence="3 4" key="1">
    <citation type="submission" date="2020-08" db="EMBL/GenBank/DDBJ databases">
        <title>Genomic Encyclopedia of Type Strains, Phase IV (KMG-IV): sequencing the most valuable type-strain genomes for metagenomic binning, comparative biology and taxonomic classification.</title>
        <authorList>
            <person name="Goeker M."/>
        </authorList>
    </citation>
    <scope>NUCLEOTIDE SEQUENCE [LARGE SCALE GENOMIC DNA]</scope>
    <source>
        <strain evidence="3 4">DSM 21458</strain>
    </source>
</reference>
<dbReference type="AlphaFoldDB" id="A0A841I298"/>
<evidence type="ECO:0000256" key="1">
    <source>
        <dbReference type="ARBA" id="ARBA00023002"/>
    </source>
</evidence>
<dbReference type="SUPFAM" id="SSF51905">
    <property type="entry name" value="FAD/NAD(P)-binding domain"/>
    <property type="match status" value="1"/>
</dbReference>
<name>A0A841I298_9DEIO</name>
<dbReference type="PANTHER" id="PTHR13847:SF287">
    <property type="entry name" value="FAD-DEPENDENT OXIDOREDUCTASE DOMAIN-CONTAINING PROTEIN 1"/>
    <property type="match status" value="1"/>
</dbReference>
<dbReference type="GO" id="GO:0016491">
    <property type="term" value="F:oxidoreductase activity"/>
    <property type="evidence" value="ECO:0007669"/>
    <property type="project" value="UniProtKB-KW"/>
</dbReference>
<accession>A0A841I298</accession>
<evidence type="ECO:0000313" key="3">
    <source>
        <dbReference type="EMBL" id="MBB6099186.1"/>
    </source>
</evidence>
<comment type="caution">
    <text evidence="3">The sequence shown here is derived from an EMBL/GenBank/DDBJ whole genome shotgun (WGS) entry which is preliminary data.</text>
</comment>
<gene>
    <name evidence="3" type="ORF">HNR42_002622</name>
</gene>
<dbReference type="InterPro" id="IPR036188">
    <property type="entry name" value="FAD/NAD-bd_sf"/>
</dbReference>
<dbReference type="Proteomes" id="UP000569951">
    <property type="component" value="Unassembled WGS sequence"/>
</dbReference>
<evidence type="ECO:0000259" key="2">
    <source>
        <dbReference type="Pfam" id="PF01266"/>
    </source>
</evidence>
<proteinExistence type="predicted"/>
<evidence type="ECO:0000313" key="4">
    <source>
        <dbReference type="Proteomes" id="UP000569951"/>
    </source>
</evidence>
<dbReference type="InterPro" id="IPR006076">
    <property type="entry name" value="FAD-dep_OxRdtase"/>
</dbReference>
<dbReference type="RefSeq" id="WP_183987928.1">
    <property type="nucleotide sequence ID" value="NZ_JACHHG010000009.1"/>
</dbReference>
<keyword evidence="1" id="KW-0560">Oxidoreductase</keyword>
<dbReference type="EMBL" id="JACHHG010000009">
    <property type="protein sequence ID" value="MBB6099186.1"/>
    <property type="molecule type" value="Genomic_DNA"/>
</dbReference>
<protein>
    <submittedName>
        <fullName evidence="3">Glycine/D-amino acid oxidase-like deaminating enzyme</fullName>
    </submittedName>
</protein>
<dbReference type="Gene3D" id="3.30.9.10">
    <property type="entry name" value="D-Amino Acid Oxidase, subunit A, domain 2"/>
    <property type="match status" value="1"/>
</dbReference>
<sequence length="405" mass="43295">MQRPGRVMSHAGLPLTESAYDLAVVGGGMLGLAAAFYLRQLRPEARLLIVESGGVPSEGGATHASSGIFHHADLAGEELARARWSGQVLRDLGAETGTRRPHDAPFRPVGWLRLDPVTAPAPDHLELLPLQALAERLTPAQWSNLKHLVDLSSVTAALYDPRGGYGSAESAALAYGYAAVRLGADLMLNTRVHLENGALTLERLDITARMEVVVARRERVRVAQVIVAAGARSPELLEEAGVLLPGVGRAYRQFPRLEGSFGLRLEAGRTALPVVSYQDLALRPRGEGLLICPPPLPPDPAGYRPQGARFLGVSVGLRRESLEALLERLEAIPALGWPSLNLGKTAADLQGAWEVIPPRRRPAALEAAPGVHVLLGGEDGYRLGLAVARELAGRLAGQTRLPWQP</sequence>
<keyword evidence="4" id="KW-1185">Reference proteome</keyword>
<dbReference type="Pfam" id="PF01266">
    <property type="entry name" value="DAO"/>
    <property type="match status" value="1"/>
</dbReference>
<dbReference type="Gene3D" id="3.50.50.60">
    <property type="entry name" value="FAD/NAD(P)-binding domain"/>
    <property type="match status" value="1"/>
</dbReference>
<organism evidence="3 4">
    <name type="scientific">Deinobacterium chartae</name>
    <dbReference type="NCBI Taxonomy" id="521158"/>
    <lineage>
        <taxon>Bacteria</taxon>
        <taxon>Thermotogati</taxon>
        <taxon>Deinococcota</taxon>
        <taxon>Deinococci</taxon>
        <taxon>Deinococcales</taxon>
        <taxon>Deinococcaceae</taxon>
        <taxon>Deinobacterium</taxon>
    </lineage>
</organism>
<dbReference type="GO" id="GO:0005737">
    <property type="term" value="C:cytoplasm"/>
    <property type="evidence" value="ECO:0007669"/>
    <property type="project" value="TreeGrafter"/>
</dbReference>
<dbReference type="PANTHER" id="PTHR13847">
    <property type="entry name" value="SARCOSINE DEHYDROGENASE-RELATED"/>
    <property type="match status" value="1"/>
</dbReference>